<proteinExistence type="inferred from homology"/>
<keyword evidence="10 18" id="KW-0808">Transferase</keyword>
<evidence type="ECO:0000313" key="21">
    <source>
        <dbReference type="Proteomes" id="UP000001522"/>
    </source>
</evidence>
<dbReference type="STRING" id="679897.HMU07930"/>
<evidence type="ECO:0000256" key="8">
    <source>
        <dbReference type="ARBA" id="ARBA00022475"/>
    </source>
</evidence>
<evidence type="ECO:0000256" key="17">
    <source>
        <dbReference type="ARBA" id="ARBA00023264"/>
    </source>
</evidence>
<dbReference type="KEGG" id="hms:HMU07930"/>
<evidence type="ECO:0000256" key="10">
    <source>
        <dbReference type="ARBA" id="ARBA00022679"/>
    </source>
</evidence>
<keyword evidence="8" id="KW-1003">Cell membrane</keyword>
<dbReference type="AlphaFoldDB" id="D3UHS7"/>
<protein>
    <recommendedName>
        <fullName evidence="7 18">Phosphatidate cytidylyltransferase</fullName>
        <ecNumber evidence="6 18">2.7.7.41</ecNumber>
    </recommendedName>
</protein>
<keyword evidence="13 19" id="KW-1133">Transmembrane helix</keyword>
<evidence type="ECO:0000256" key="1">
    <source>
        <dbReference type="ARBA" id="ARBA00001698"/>
    </source>
</evidence>
<evidence type="ECO:0000256" key="12">
    <source>
        <dbReference type="ARBA" id="ARBA00022695"/>
    </source>
</evidence>
<feature type="transmembrane region" description="Helical" evidence="19">
    <location>
        <begin position="130"/>
        <end position="148"/>
    </location>
</feature>
<feature type="transmembrane region" description="Helical" evidence="19">
    <location>
        <begin position="235"/>
        <end position="255"/>
    </location>
</feature>
<keyword evidence="11 18" id="KW-0812">Transmembrane</keyword>
<comment type="pathway">
    <text evidence="4">Lipid metabolism.</text>
</comment>
<feature type="transmembrane region" description="Helical" evidence="19">
    <location>
        <begin position="61"/>
        <end position="77"/>
    </location>
</feature>
<evidence type="ECO:0000256" key="19">
    <source>
        <dbReference type="SAM" id="Phobius"/>
    </source>
</evidence>
<evidence type="ECO:0000256" key="13">
    <source>
        <dbReference type="ARBA" id="ARBA00022989"/>
    </source>
</evidence>
<gene>
    <name evidence="20" type="primary">cdsA</name>
    <name evidence="20" type="ordered locus">HMU07930</name>
</gene>
<evidence type="ECO:0000256" key="9">
    <source>
        <dbReference type="ARBA" id="ARBA00022516"/>
    </source>
</evidence>
<feature type="transmembrane region" description="Helical" evidence="19">
    <location>
        <begin position="194"/>
        <end position="215"/>
    </location>
</feature>
<keyword evidence="15 19" id="KW-0472">Membrane</keyword>
<keyword evidence="21" id="KW-1185">Reference proteome</keyword>
<evidence type="ECO:0000256" key="14">
    <source>
        <dbReference type="ARBA" id="ARBA00023098"/>
    </source>
</evidence>
<comment type="subcellular location">
    <subcellularLocation>
        <location evidence="2">Cell membrane</location>
        <topology evidence="2">Multi-pass membrane protein</topology>
    </subcellularLocation>
</comment>
<evidence type="ECO:0000256" key="4">
    <source>
        <dbReference type="ARBA" id="ARBA00005189"/>
    </source>
</evidence>
<comment type="similarity">
    <text evidence="5 18">Belongs to the CDS family.</text>
</comment>
<comment type="pathway">
    <text evidence="3 18">Phospholipid metabolism; CDP-diacylglycerol biosynthesis; CDP-diacylglycerol from sn-glycerol 3-phosphate: step 3/3.</text>
</comment>
<evidence type="ECO:0000256" key="5">
    <source>
        <dbReference type="ARBA" id="ARBA00010185"/>
    </source>
</evidence>
<keyword evidence="17" id="KW-1208">Phospholipid metabolism</keyword>
<evidence type="ECO:0000313" key="20">
    <source>
        <dbReference type="EMBL" id="CBG40050.1"/>
    </source>
</evidence>
<dbReference type="GO" id="GO:0004605">
    <property type="term" value="F:phosphatidate cytidylyltransferase activity"/>
    <property type="evidence" value="ECO:0007669"/>
    <property type="project" value="UniProtKB-EC"/>
</dbReference>
<dbReference type="eggNOG" id="COG0575">
    <property type="taxonomic scope" value="Bacteria"/>
</dbReference>
<dbReference type="PANTHER" id="PTHR46382">
    <property type="entry name" value="PHOSPHATIDATE CYTIDYLYLTRANSFERASE"/>
    <property type="match status" value="1"/>
</dbReference>
<dbReference type="EC" id="2.7.7.41" evidence="6 18"/>
<keyword evidence="9" id="KW-0444">Lipid biosynthesis</keyword>
<evidence type="ECO:0000256" key="16">
    <source>
        <dbReference type="ARBA" id="ARBA00023209"/>
    </source>
</evidence>
<evidence type="ECO:0000256" key="18">
    <source>
        <dbReference type="RuleBase" id="RU003938"/>
    </source>
</evidence>
<evidence type="ECO:0000256" key="3">
    <source>
        <dbReference type="ARBA" id="ARBA00005119"/>
    </source>
</evidence>
<dbReference type="Pfam" id="PF01148">
    <property type="entry name" value="CTP_transf_1"/>
    <property type="match status" value="1"/>
</dbReference>
<feature type="transmembrane region" description="Helical" evidence="19">
    <location>
        <begin position="105"/>
        <end position="124"/>
    </location>
</feature>
<dbReference type="EMBL" id="FN555004">
    <property type="protein sequence ID" value="CBG40050.1"/>
    <property type="molecule type" value="Genomic_DNA"/>
</dbReference>
<dbReference type="GO" id="GO:0016024">
    <property type="term" value="P:CDP-diacylglycerol biosynthetic process"/>
    <property type="evidence" value="ECO:0007669"/>
    <property type="project" value="UniProtKB-UniPathway"/>
</dbReference>
<feature type="transmembrane region" description="Helical" evidence="19">
    <location>
        <begin position="169"/>
        <end position="188"/>
    </location>
</feature>
<evidence type="ECO:0000256" key="6">
    <source>
        <dbReference type="ARBA" id="ARBA00012487"/>
    </source>
</evidence>
<dbReference type="UniPathway" id="UPA00557">
    <property type="reaction ID" value="UER00614"/>
</dbReference>
<dbReference type="GO" id="GO:0005886">
    <property type="term" value="C:plasma membrane"/>
    <property type="evidence" value="ECO:0007669"/>
    <property type="project" value="UniProtKB-SubCell"/>
</dbReference>
<evidence type="ECO:0000256" key="15">
    <source>
        <dbReference type="ARBA" id="ARBA00023136"/>
    </source>
</evidence>
<comment type="catalytic activity">
    <reaction evidence="1 18">
        <text>a 1,2-diacyl-sn-glycero-3-phosphate + CTP + H(+) = a CDP-1,2-diacyl-sn-glycerol + diphosphate</text>
        <dbReference type="Rhea" id="RHEA:16229"/>
        <dbReference type="ChEBI" id="CHEBI:15378"/>
        <dbReference type="ChEBI" id="CHEBI:33019"/>
        <dbReference type="ChEBI" id="CHEBI:37563"/>
        <dbReference type="ChEBI" id="CHEBI:58332"/>
        <dbReference type="ChEBI" id="CHEBI:58608"/>
        <dbReference type="EC" id="2.7.7.41"/>
    </reaction>
</comment>
<reference evidence="20 21" key="1">
    <citation type="journal article" date="2010" name="BMC Genomics">
        <title>Comparative genomics and proteomics of Helicobacter mustelae, an ulcerogenic and carcinogenic gastric pathogen.</title>
        <authorList>
            <person name="O'Toole P.W."/>
            <person name="Snelling W.J."/>
            <person name="Canchaya C."/>
            <person name="Forde B.M."/>
            <person name="Hardie K.R."/>
            <person name="Josenhans C."/>
            <person name="Graham R.L.J."/>
            <person name="McMullan G."/>
            <person name="Parkhill J."/>
            <person name="Belda E."/>
            <person name="Bentley S.D."/>
        </authorList>
    </citation>
    <scope>NUCLEOTIDE SEQUENCE [LARGE SCALE GENOMIC DNA]</scope>
    <source>
        <strain evidence="21">ATCC 43772 / LMG 18044 / NCTC 12198 / 12198</strain>
    </source>
</reference>
<evidence type="ECO:0000256" key="7">
    <source>
        <dbReference type="ARBA" id="ARBA00019373"/>
    </source>
</evidence>
<dbReference type="Proteomes" id="UP000001522">
    <property type="component" value="Chromosome"/>
</dbReference>
<dbReference type="PANTHER" id="PTHR46382:SF1">
    <property type="entry name" value="PHOSPHATIDATE CYTIDYLYLTRANSFERASE"/>
    <property type="match status" value="1"/>
</dbReference>
<dbReference type="InterPro" id="IPR000374">
    <property type="entry name" value="PC_trans"/>
</dbReference>
<feature type="transmembrane region" description="Helical" evidence="19">
    <location>
        <begin position="12"/>
        <end position="30"/>
    </location>
</feature>
<organism evidence="20 21">
    <name type="scientific">Helicobacter mustelae (strain ATCC 43772 / CCUG 25715 / CIP 103759 / LMG 18044 / NCTC 12198 / R85-136P)</name>
    <name type="common">Campylobacter mustelae</name>
    <dbReference type="NCBI Taxonomy" id="679897"/>
    <lineage>
        <taxon>Bacteria</taxon>
        <taxon>Pseudomonadati</taxon>
        <taxon>Campylobacterota</taxon>
        <taxon>Epsilonproteobacteria</taxon>
        <taxon>Campylobacterales</taxon>
        <taxon>Helicobacteraceae</taxon>
        <taxon>Helicobacter</taxon>
    </lineage>
</organism>
<evidence type="ECO:0000256" key="11">
    <source>
        <dbReference type="ARBA" id="ARBA00022692"/>
    </source>
</evidence>
<dbReference type="RefSeq" id="WP_013023124.1">
    <property type="nucleotide sequence ID" value="NC_013949.1"/>
</dbReference>
<dbReference type="PROSITE" id="PS01315">
    <property type="entry name" value="CDS"/>
    <property type="match status" value="1"/>
</dbReference>
<feature type="transmembrane region" description="Helical" evidence="19">
    <location>
        <begin position="36"/>
        <end position="54"/>
    </location>
</feature>
<keyword evidence="14" id="KW-0443">Lipid metabolism</keyword>
<keyword evidence="16" id="KW-0594">Phospholipid biosynthesis</keyword>
<keyword evidence="12 18" id="KW-0548">Nucleotidyltransferase</keyword>
<dbReference type="HOGENOM" id="CLU_037294_1_0_7"/>
<accession>D3UHS7</accession>
<name>D3UHS7_HELM1</name>
<sequence length="264" mass="29383">MNLKNAFLNEKKRYVTGIILLVIFVILVWINNVYLIWATLGLTLLAALKESLVLLGCKQSFLLFVFTSLVWISAFFNQNPMESAIFGAMLLSGILAYRQSFSPRYILAFLYPTLPFLTLFSIYKDFGIEAIVWLVIIIALCDSAAYFGGRIFGKTPLSPSSPKKTIEGLLIGTFFSVVIGSLLGIGILHQGFLVSFFISLVVALSGVLGDLFESYLKRRENLKDSGSFLPGHGGILDRFDAILFGAIAMHFLLYFSPTYETSFF</sequence>
<evidence type="ECO:0000256" key="2">
    <source>
        <dbReference type="ARBA" id="ARBA00004651"/>
    </source>
</evidence>